<comment type="subcellular location">
    <subcellularLocation>
        <location evidence="1">Membrane</location>
        <topology evidence="1">Multi-pass membrane protein</topology>
    </subcellularLocation>
</comment>
<dbReference type="GO" id="GO:0009977">
    <property type="term" value="F:proton motive force dependent protein transmembrane transporter activity"/>
    <property type="evidence" value="ECO:0007669"/>
    <property type="project" value="TreeGrafter"/>
</dbReference>
<comment type="caution">
    <text evidence="6">The sequence shown here is derived from an EMBL/GenBank/DDBJ whole genome shotgun (WGS) entry which is preliminary data.</text>
</comment>
<reference evidence="6" key="1">
    <citation type="submission" date="2016-10" db="EMBL/GenBank/DDBJ databases">
        <title>Sequence of Gallionella enrichment culture.</title>
        <authorList>
            <person name="Poehlein A."/>
            <person name="Muehling M."/>
            <person name="Daniel R."/>
        </authorList>
    </citation>
    <scope>NUCLEOTIDE SEQUENCE</scope>
</reference>
<evidence type="ECO:0000256" key="3">
    <source>
        <dbReference type="ARBA" id="ARBA00022989"/>
    </source>
</evidence>
<keyword evidence="3 5" id="KW-1133">Transmembrane helix</keyword>
<protein>
    <submittedName>
        <fullName evidence="6">Sec-independent protein translocase protein TatC</fullName>
    </submittedName>
</protein>
<accession>A0A1J5Q8L9</accession>
<evidence type="ECO:0000313" key="6">
    <source>
        <dbReference type="EMBL" id="OIQ72309.1"/>
    </source>
</evidence>
<dbReference type="GO" id="GO:0043953">
    <property type="term" value="P:protein transport by the Tat complex"/>
    <property type="evidence" value="ECO:0007669"/>
    <property type="project" value="TreeGrafter"/>
</dbReference>
<feature type="transmembrane region" description="Helical" evidence="5">
    <location>
        <begin position="236"/>
        <end position="256"/>
    </location>
</feature>
<name>A0A1J5Q8L9_9ZZZZ</name>
<proteinExistence type="inferred from homology"/>
<feature type="transmembrane region" description="Helical" evidence="5">
    <location>
        <begin position="24"/>
        <end position="42"/>
    </location>
</feature>
<feature type="transmembrane region" description="Helical" evidence="5">
    <location>
        <begin position="184"/>
        <end position="202"/>
    </location>
</feature>
<dbReference type="InterPro" id="IPR002033">
    <property type="entry name" value="TatC"/>
</dbReference>
<evidence type="ECO:0000256" key="5">
    <source>
        <dbReference type="SAM" id="Phobius"/>
    </source>
</evidence>
<dbReference type="GO" id="GO:0065002">
    <property type="term" value="P:intracellular protein transmembrane transport"/>
    <property type="evidence" value="ECO:0007669"/>
    <property type="project" value="TreeGrafter"/>
</dbReference>
<evidence type="ECO:0000256" key="4">
    <source>
        <dbReference type="ARBA" id="ARBA00023136"/>
    </source>
</evidence>
<dbReference type="PRINTS" id="PR01840">
    <property type="entry name" value="TATCFAMILY"/>
</dbReference>
<evidence type="ECO:0000256" key="2">
    <source>
        <dbReference type="ARBA" id="ARBA00022692"/>
    </source>
</evidence>
<dbReference type="GO" id="GO:0033281">
    <property type="term" value="C:TAT protein transport complex"/>
    <property type="evidence" value="ECO:0007669"/>
    <property type="project" value="TreeGrafter"/>
</dbReference>
<evidence type="ECO:0000256" key="1">
    <source>
        <dbReference type="ARBA" id="ARBA00004141"/>
    </source>
</evidence>
<dbReference type="NCBIfam" id="TIGR00945">
    <property type="entry name" value="tatC"/>
    <property type="match status" value="1"/>
</dbReference>
<keyword evidence="4 5" id="KW-0472">Membrane</keyword>
<dbReference type="PANTHER" id="PTHR30371:SF0">
    <property type="entry name" value="SEC-INDEPENDENT PROTEIN TRANSLOCASE PROTEIN TATC, CHLOROPLASTIC-RELATED"/>
    <property type="match status" value="1"/>
</dbReference>
<dbReference type="EMBL" id="MLJW01003328">
    <property type="protein sequence ID" value="OIQ72309.1"/>
    <property type="molecule type" value="Genomic_DNA"/>
</dbReference>
<gene>
    <name evidence="6" type="primary">tatC_11</name>
    <name evidence="6" type="ORF">GALL_460640</name>
</gene>
<dbReference type="Pfam" id="PF00902">
    <property type="entry name" value="TatC"/>
    <property type="match status" value="1"/>
</dbReference>
<feature type="transmembrane region" description="Helical" evidence="5">
    <location>
        <begin position="214"/>
        <end position="230"/>
    </location>
</feature>
<dbReference type="AlphaFoldDB" id="A0A1J5Q8L9"/>
<sequence>MSVDELDQSSAPLMEHLTELRSRLIKSVMAFVVGLMLCYTVSDPIFNFLTRPICNALADRGQECSLTMIKLQEGFFVAIRISAIGGFCLAFPYIGYQLWRFVAPGLYKKERNAFLPFLVASPVMFIIGAAFAYYAILPMAFAFFLSFQQHIDTVNTTGTAGQLTRAGITFQGSIEEYLSLTTKFIMAFGLCFQLPVLLTLMGKAGLVSSKALAGVRRYAIVGIMILAAVVTPPDVVSQLILFSVIYGLYEISILLVRRIEKTREAELRAQGLWFEDDDEGAPKDKANGE</sequence>
<feature type="transmembrane region" description="Helical" evidence="5">
    <location>
        <begin position="75"/>
        <end position="94"/>
    </location>
</feature>
<feature type="transmembrane region" description="Helical" evidence="5">
    <location>
        <begin position="114"/>
        <end position="136"/>
    </location>
</feature>
<dbReference type="PANTHER" id="PTHR30371">
    <property type="entry name" value="SEC-INDEPENDENT PROTEIN TRANSLOCASE PROTEIN TATC"/>
    <property type="match status" value="1"/>
</dbReference>
<keyword evidence="2 5" id="KW-0812">Transmembrane</keyword>
<dbReference type="HAMAP" id="MF_00902">
    <property type="entry name" value="TatC"/>
    <property type="match status" value="1"/>
</dbReference>
<organism evidence="6">
    <name type="scientific">mine drainage metagenome</name>
    <dbReference type="NCBI Taxonomy" id="410659"/>
    <lineage>
        <taxon>unclassified sequences</taxon>
        <taxon>metagenomes</taxon>
        <taxon>ecological metagenomes</taxon>
    </lineage>
</organism>